<comment type="caution">
    <text evidence="1">The sequence shown here is derived from an EMBL/GenBank/DDBJ whole genome shotgun (WGS) entry which is preliminary data.</text>
</comment>
<protein>
    <submittedName>
        <fullName evidence="1">Uncharacterized protein</fullName>
    </submittedName>
</protein>
<organism evidence="1 2">
    <name type="scientific">Clostridium cibarium</name>
    <dbReference type="NCBI Taxonomy" id="2762247"/>
    <lineage>
        <taxon>Bacteria</taxon>
        <taxon>Bacillati</taxon>
        <taxon>Bacillota</taxon>
        <taxon>Clostridia</taxon>
        <taxon>Eubacteriales</taxon>
        <taxon>Clostridiaceae</taxon>
        <taxon>Clostridium</taxon>
    </lineage>
</organism>
<gene>
    <name evidence="1" type="ORF">H9661_17745</name>
</gene>
<name>A0ABR8PYF5_9CLOT</name>
<evidence type="ECO:0000313" key="2">
    <source>
        <dbReference type="Proteomes" id="UP000627781"/>
    </source>
</evidence>
<proteinExistence type="predicted"/>
<accession>A0ABR8PYF5</accession>
<sequence>MDILKAKKQLTNLLMEASLKVGEKSIDEPSLVWWEECKLPLDLREKK</sequence>
<reference evidence="1 2" key="1">
    <citation type="submission" date="2020-08" db="EMBL/GenBank/DDBJ databases">
        <title>A Genomic Blueprint of the Chicken Gut Microbiome.</title>
        <authorList>
            <person name="Gilroy R."/>
            <person name="Ravi A."/>
            <person name="Getino M."/>
            <person name="Pursley I."/>
            <person name="Horton D.L."/>
            <person name="Alikhan N.-F."/>
            <person name="Baker D."/>
            <person name="Gharbi K."/>
            <person name="Hall N."/>
            <person name="Watson M."/>
            <person name="Adriaenssens E.M."/>
            <person name="Foster-Nyarko E."/>
            <person name="Jarju S."/>
            <person name="Secka A."/>
            <person name="Antonio M."/>
            <person name="Oren A."/>
            <person name="Chaudhuri R."/>
            <person name="La Ragione R.M."/>
            <person name="Hildebrand F."/>
            <person name="Pallen M.J."/>
        </authorList>
    </citation>
    <scope>NUCLEOTIDE SEQUENCE [LARGE SCALE GENOMIC DNA]</scope>
    <source>
        <strain evidence="1 2">Sa3CVN1</strain>
    </source>
</reference>
<evidence type="ECO:0000313" key="1">
    <source>
        <dbReference type="EMBL" id="MBD7913198.1"/>
    </source>
</evidence>
<keyword evidence="2" id="KW-1185">Reference proteome</keyword>
<dbReference type="Proteomes" id="UP000627781">
    <property type="component" value="Unassembled WGS sequence"/>
</dbReference>
<dbReference type="EMBL" id="JACSRA010000038">
    <property type="protein sequence ID" value="MBD7913198.1"/>
    <property type="molecule type" value="Genomic_DNA"/>
</dbReference>
<dbReference type="RefSeq" id="WP_185966908.1">
    <property type="nucleotide sequence ID" value="NZ_JACSRA010000038.1"/>
</dbReference>